<name>X0SXW0_9ZZZZ</name>
<keyword evidence="5" id="KW-0547">Nucleotide-binding</keyword>
<evidence type="ECO:0000256" key="9">
    <source>
        <dbReference type="ARBA" id="ARBA00022833"/>
    </source>
</evidence>
<dbReference type="InterPro" id="IPR041552">
    <property type="entry name" value="UvrA_DNA-bd"/>
</dbReference>
<keyword evidence="8" id="KW-0863">Zinc-finger</keyword>
<keyword evidence="13" id="KW-0234">DNA repair</keyword>
<keyword evidence="10" id="KW-0067">ATP-binding</keyword>
<dbReference type="Pfam" id="PF17755">
    <property type="entry name" value="UvrA_DNA-bind"/>
    <property type="match status" value="1"/>
</dbReference>
<evidence type="ECO:0000256" key="3">
    <source>
        <dbReference type="ARBA" id="ARBA00022723"/>
    </source>
</evidence>
<keyword evidence="11" id="KW-0267">Excision nuclease</keyword>
<accession>X0SXW0</accession>
<keyword evidence="7" id="KW-0228">DNA excision</keyword>
<evidence type="ECO:0000259" key="14">
    <source>
        <dbReference type="Pfam" id="PF17755"/>
    </source>
</evidence>
<comment type="caution">
    <text evidence="15">The sequence shown here is derived from an EMBL/GenBank/DDBJ whole genome shotgun (WGS) entry which is preliminary data.</text>
</comment>
<keyword evidence="6" id="KW-0227">DNA damage</keyword>
<comment type="subcellular location">
    <subcellularLocation>
        <location evidence="1">Cytoplasm</location>
    </subcellularLocation>
</comment>
<dbReference type="AlphaFoldDB" id="X0SXW0"/>
<dbReference type="PANTHER" id="PTHR43152">
    <property type="entry name" value="UVRABC SYSTEM PROTEIN A"/>
    <property type="match status" value="1"/>
</dbReference>
<dbReference type="Gene3D" id="1.10.8.280">
    <property type="entry name" value="ABC transporter ATPase domain-like"/>
    <property type="match status" value="1"/>
</dbReference>
<evidence type="ECO:0000256" key="10">
    <source>
        <dbReference type="ARBA" id="ARBA00022840"/>
    </source>
</evidence>
<evidence type="ECO:0000256" key="4">
    <source>
        <dbReference type="ARBA" id="ARBA00022737"/>
    </source>
</evidence>
<gene>
    <name evidence="15" type="ORF">S01H1_28648</name>
</gene>
<feature type="domain" description="UvrA DNA-binding" evidence="14">
    <location>
        <begin position="80"/>
        <end position="158"/>
    </location>
</feature>
<evidence type="ECO:0000256" key="7">
    <source>
        <dbReference type="ARBA" id="ARBA00022769"/>
    </source>
</evidence>
<dbReference type="Gene3D" id="1.20.1580.10">
    <property type="entry name" value="ABC transporter ATPase like domain"/>
    <property type="match status" value="1"/>
</dbReference>
<keyword evidence="2" id="KW-0963">Cytoplasm</keyword>
<dbReference type="GO" id="GO:0003677">
    <property type="term" value="F:DNA binding"/>
    <property type="evidence" value="ECO:0007669"/>
    <property type="project" value="UniProtKB-KW"/>
</dbReference>
<dbReference type="EMBL" id="BARS01017520">
    <property type="protein sequence ID" value="GAF86033.1"/>
    <property type="molecule type" value="Genomic_DNA"/>
</dbReference>
<feature type="non-terminal residue" evidence="15">
    <location>
        <position position="187"/>
    </location>
</feature>
<dbReference type="GO" id="GO:0008270">
    <property type="term" value="F:zinc ion binding"/>
    <property type="evidence" value="ECO:0007669"/>
    <property type="project" value="UniProtKB-KW"/>
</dbReference>
<evidence type="ECO:0000256" key="5">
    <source>
        <dbReference type="ARBA" id="ARBA00022741"/>
    </source>
</evidence>
<evidence type="ECO:0000256" key="6">
    <source>
        <dbReference type="ARBA" id="ARBA00022763"/>
    </source>
</evidence>
<evidence type="ECO:0000256" key="12">
    <source>
        <dbReference type="ARBA" id="ARBA00023125"/>
    </source>
</evidence>
<dbReference type="GO" id="GO:0004518">
    <property type="term" value="F:nuclease activity"/>
    <property type="evidence" value="ECO:0007669"/>
    <property type="project" value="UniProtKB-KW"/>
</dbReference>
<sequence length="187" mass="21698">MLCPICKIPVKEDLECDLCGMVVERLQIKYFSFNEPSGMCLECRGRGYARHLTEELIVKDFNKNLIQITKAGSAVFADQLRFVEQLGNFYDFDIKTPYKDLSDEVKQVFLHGSGKKLKFQWESKRFTGELESEFEGVIPHINRALTESKSAYRRDKVNKNYMLKSKCDECQGFKINEQARETKIADK</sequence>
<evidence type="ECO:0000256" key="2">
    <source>
        <dbReference type="ARBA" id="ARBA00022490"/>
    </source>
</evidence>
<evidence type="ECO:0000313" key="15">
    <source>
        <dbReference type="EMBL" id="GAF86033.1"/>
    </source>
</evidence>
<keyword evidence="9" id="KW-0862">Zinc</keyword>
<evidence type="ECO:0000256" key="13">
    <source>
        <dbReference type="ARBA" id="ARBA00023204"/>
    </source>
</evidence>
<protein>
    <recommendedName>
        <fullName evidence="14">UvrA DNA-binding domain-containing protein</fullName>
    </recommendedName>
</protein>
<dbReference type="GO" id="GO:0005524">
    <property type="term" value="F:ATP binding"/>
    <property type="evidence" value="ECO:0007669"/>
    <property type="project" value="UniProtKB-KW"/>
</dbReference>
<dbReference type="PANTHER" id="PTHR43152:SF3">
    <property type="entry name" value="UVRABC SYSTEM PROTEIN A"/>
    <property type="match status" value="1"/>
</dbReference>
<dbReference type="GO" id="GO:0005737">
    <property type="term" value="C:cytoplasm"/>
    <property type="evidence" value="ECO:0007669"/>
    <property type="project" value="UniProtKB-SubCell"/>
</dbReference>
<reference evidence="15" key="1">
    <citation type="journal article" date="2014" name="Front. Microbiol.">
        <title>High frequency of phylogenetically diverse reductive dehalogenase-homologous genes in deep subseafloor sedimentary metagenomes.</title>
        <authorList>
            <person name="Kawai M."/>
            <person name="Futagami T."/>
            <person name="Toyoda A."/>
            <person name="Takaki Y."/>
            <person name="Nishi S."/>
            <person name="Hori S."/>
            <person name="Arai W."/>
            <person name="Tsubouchi T."/>
            <person name="Morono Y."/>
            <person name="Uchiyama I."/>
            <person name="Ito T."/>
            <person name="Fujiyama A."/>
            <person name="Inagaki F."/>
            <person name="Takami H."/>
        </authorList>
    </citation>
    <scope>NUCLEOTIDE SEQUENCE</scope>
    <source>
        <strain evidence="15">Expedition CK06-06</strain>
    </source>
</reference>
<dbReference type="GO" id="GO:0006281">
    <property type="term" value="P:DNA repair"/>
    <property type="evidence" value="ECO:0007669"/>
    <property type="project" value="UniProtKB-KW"/>
</dbReference>
<organism evidence="15">
    <name type="scientific">marine sediment metagenome</name>
    <dbReference type="NCBI Taxonomy" id="412755"/>
    <lineage>
        <taxon>unclassified sequences</taxon>
        <taxon>metagenomes</taxon>
        <taxon>ecological metagenomes</taxon>
    </lineage>
</organism>
<evidence type="ECO:0000256" key="1">
    <source>
        <dbReference type="ARBA" id="ARBA00004496"/>
    </source>
</evidence>
<proteinExistence type="predicted"/>
<keyword evidence="4" id="KW-0677">Repeat</keyword>
<keyword evidence="3" id="KW-0479">Metal-binding</keyword>
<keyword evidence="12" id="KW-0238">DNA-binding</keyword>
<evidence type="ECO:0000256" key="11">
    <source>
        <dbReference type="ARBA" id="ARBA00022881"/>
    </source>
</evidence>
<evidence type="ECO:0000256" key="8">
    <source>
        <dbReference type="ARBA" id="ARBA00022771"/>
    </source>
</evidence>